<gene>
    <name evidence="2" type="ORF">RRG08_049590</name>
</gene>
<reference evidence="2" key="1">
    <citation type="journal article" date="2023" name="G3 (Bethesda)">
        <title>A reference genome for the long-term kleptoplast-retaining sea slug Elysia crispata morphotype clarki.</title>
        <authorList>
            <person name="Eastman K.E."/>
            <person name="Pendleton A.L."/>
            <person name="Shaikh M.A."/>
            <person name="Suttiyut T."/>
            <person name="Ogas R."/>
            <person name="Tomko P."/>
            <person name="Gavelis G."/>
            <person name="Widhalm J.R."/>
            <person name="Wisecaver J.H."/>
        </authorList>
    </citation>
    <scope>NUCLEOTIDE SEQUENCE</scope>
    <source>
        <strain evidence="2">ECLA1</strain>
    </source>
</reference>
<comment type="caution">
    <text evidence="2">The sequence shown here is derived from an EMBL/GenBank/DDBJ whole genome shotgun (WGS) entry which is preliminary data.</text>
</comment>
<evidence type="ECO:0000313" key="2">
    <source>
        <dbReference type="EMBL" id="KAK3794190.1"/>
    </source>
</evidence>
<feature type="region of interest" description="Disordered" evidence="1">
    <location>
        <begin position="1"/>
        <end position="79"/>
    </location>
</feature>
<dbReference type="Proteomes" id="UP001283361">
    <property type="component" value="Unassembled WGS sequence"/>
</dbReference>
<evidence type="ECO:0000313" key="3">
    <source>
        <dbReference type="Proteomes" id="UP001283361"/>
    </source>
</evidence>
<dbReference type="AlphaFoldDB" id="A0AAE1E5E5"/>
<name>A0AAE1E5E5_9GAST</name>
<accession>A0AAE1E5E5</accession>
<organism evidence="2 3">
    <name type="scientific">Elysia crispata</name>
    <name type="common">lettuce slug</name>
    <dbReference type="NCBI Taxonomy" id="231223"/>
    <lineage>
        <taxon>Eukaryota</taxon>
        <taxon>Metazoa</taxon>
        <taxon>Spiralia</taxon>
        <taxon>Lophotrochozoa</taxon>
        <taxon>Mollusca</taxon>
        <taxon>Gastropoda</taxon>
        <taxon>Heterobranchia</taxon>
        <taxon>Euthyneura</taxon>
        <taxon>Panpulmonata</taxon>
        <taxon>Sacoglossa</taxon>
        <taxon>Placobranchoidea</taxon>
        <taxon>Plakobranchidae</taxon>
        <taxon>Elysia</taxon>
    </lineage>
</organism>
<dbReference type="EMBL" id="JAWDGP010001132">
    <property type="protein sequence ID" value="KAK3794190.1"/>
    <property type="molecule type" value="Genomic_DNA"/>
</dbReference>
<sequence length="79" mass="8681">MRSRPDIVSSQVNSDGKGKKKDKTPHTHACQRCNNAAPTSSSSSSSSYDSKDSDDEDEESPYRYMHQLTPEPRAVAGHV</sequence>
<proteinExistence type="predicted"/>
<evidence type="ECO:0000256" key="1">
    <source>
        <dbReference type="SAM" id="MobiDB-lite"/>
    </source>
</evidence>
<protein>
    <submittedName>
        <fullName evidence="2">Uncharacterized protein</fullName>
    </submittedName>
</protein>
<keyword evidence="3" id="KW-1185">Reference proteome</keyword>